<dbReference type="Pfam" id="PF17955">
    <property type="entry name" value="Cas6b_N"/>
    <property type="match status" value="1"/>
</dbReference>
<keyword evidence="5" id="KW-1185">Reference proteome</keyword>
<dbReference type="RefSeq" id="WP_119667527.1">
    <property type="nucleotide sequence ID" value="NZ_QXED01000002.1"/>
</dbReference>
<feature type="compositionally biased region" description="Basic and acidic residues" evidence="1">
    <location>
        <begin position="222"/>
        <end position="245"/>
    </location>
</feature>
<proteinExistence type="predicted"/>
<evidence type="ECO:0000256" key="1">
    <source>
        <dbReference type="SAM" id="MobiDB-lite"/>
    </source>
</evidence>
<gene>
    <name evidence="4" type="ORF">DYU11_09825</name>
</gene>
<dbReference type="InterPro" id="IPR020209">
    <property type="entry name" value="Cas6b_C"/>
</dbReference>
<reference evidence="4 5" key="1">
    <citation type="submission" date="2018-08" db="EMBL/GenBank/DDBJ databases">
        <title>Fibrisoma montanum sp. nov., isolated from Danxia mountain soil.</title>
        <authorList>
            <person name="Huang Y."/>
        </authorList>
    </citation>
    <scope>NUCLEOTIDE SEQUENCE [LARGE SCALE GENOMIC DNA]</scope>
    <source>
        <strain evidence="4 5">HYT19</strain>
    </source>
</reference>
<name>A0A418MFS0_9BACT</name>
<dbReference type="InterPro" id="IPR041528">
    <property type="entry name" value="Cas6b_N"/>
</dbReference>
<dbReference type="Pfam" id="PF17262">
    <property type="entry name" value="Cas6b_C"/>
    <property type="match status" value="1"/>
</dbReference>
<dbReference type="Proteomes" id="UP000283523">
    <property type="component" value="Unassembled WGS sequence"/>
</dbReference>
<dbReference type="AlphaFoldDB" id="A0A418MFS0"/>
<evidence type="ECO:0008006" key="6">
    <source>
        <dbReference type="Google" id="ProtNLM"/>
    </source>
</evidence>
<feature type="domain" description="Cas6b N-terminal" evidence="3">
    <location>
        <begin position="3"/>
        <end position="104"/>
    </location>
</feature>
<evidence type="ECO:0000313" key="4">
    <source>
        <dbReference type="EMBL" id="RIV25642.1"/>
    </source>
</evidence>
<feature type="region of interest" description="Disordered" evidence="1">
    <location>
        <begin position="221"/>
        <end position="245"/>
    </location>
</feature>
<dbReference type="OrthoDB" id="656505at2"/>
<comment type="caution">
    <text evidence="4">The sequence shown here is derived from an EMBL/GenBank/DDBJ whole genome shotgun (WGS) entry which is preliminary data.</text>
</comment>
<feature type="domain" description="Cas6b C-terminal" evidence="2">
    <location>
        <begin position="110"/>
        <end position="220"/>
    </location>
</feature>
<dbReference type="EMBL" id="QXED01000002">
    <property type="protein sequence ID" value="RIV25642.1"/>
    <property type="molecule type" value="Genomic_DNA"/>
</dbReference>
<evidence type="ECO:0000313" key="5">
    <source>
        <dbReference type="Proteomes" id="UP000283523"/>
    </source>
</evidence>
<evidence type="ECO:0000259" key="3">
    <source>
        <dbReference type="Pfam" id="PF17955"/>
    </source>
</evidence>
<sequence length="245" mass="28961">MKRIRYLTVRFDTDIEQIEIPAFRGAVIEKVGREYDLFHNHADGTGFVYRYPFIQYKRIGRNPAIICVDEGVDAIHHFFQNQTWHIRLGNRPLELRIRDLRLNQYTLQAWEHTFRFQIRDWLALNEANYARFQHTSDEIDRIELLERVLTGNILSMAKGLDWHIDRKVRVRISAVSPPRLQRFKDQLLTSFDVEFATNVFLPDWIGLGKGVSVGFGVVKQKSKGEGRMEKRDERETPTTQHDDEY</sequence>
<evidence type="ECO:0000259" key="2">
    <source>
        <dbReference type="Pfam" id="PF17262"/>
    </source>
</evidence>
<protein>
    <recommendedName>
        <fullName evidence="6">DNA repair protein</fullName>
    </recommendedName>
</protein>
<organism evidence="4 5">
    <name type="scientific">Fibrisoma montanum</name>
    <dbReference type="NCBI Taxonomy" id="2305895"/>
    <lineage>
        <taxon>Bacteria</taxon>
        <taxon>Pseudomonadati</taxon>
        <taxon>Bacteroidota</taxon>
        <taxon>Cytophagia</taxon>
        <taxon>Cytophagales</taxon>
        <taxon>Spirosomataceae</taxon>
        <taxon>Fibrisoma</taxon>
    </lineage>
</organism>
<accession>A0A418MFS0</accession>